<keyword evidence="1" id="KW-0732">Signal</keyword>
<dbReference type="AlphaFoldDB" id="A0A6M2E127"/>
<feature type="signal peptide" evidence="1">
    <location>
        <begin position="1"/>
        <end position="23"/>
    </location>
</feature>
<evidence type="ECO:0000313" key="2">
    <source>
        <dbReference type="EMBL" id="NOV51021.1"/>
    </source>
</evidence>
<accession>A0A6M2E127</accession>
<protein>
    <submittedName>
        <fullName evidence="2">Putative secreted protein</fullName>
    </submittedName>
</protein>
<dbReference type="EMBL" id="GIIL01007295">
    <property type="protein sequence ID" value="NOV51021.1"/>
    <property type="molecule type" value="Transcribed_RNA"/>
</dbReference>
<evidence type="ECO:0000256" key="1">
    <source>
        <dbReference type="SAM" id="SignalP"/>
    </source>
</evidence>
<proteinExistence type="predicted"/>
<feature type="chain" id="PRO_5027112755" evidence="1">
    <location>
        <begin position="24"/>
        <end position="83"/>
    </location>
</feature>
<name>A0A6M2E127_XENCH</name>
<reference evidence="2" key="1">
    <citation type="submission" date="2020-03" db="EMBL/GenBank/DDBJ databases">
        <title>Transcriptomic Profiling of the Digestive Tract of the Rat Flea, Xenopsylla cheopis, Following Blood Feeding and Infection with Yersinia pestis.</title>
        <authorList>
            <person name="Bland D.M."/>
            <person name="Martens C.A."/>
            <person name="Virtaneva K."/>
            <person name="Kanakabandi K."/>
            <person name="Long D."/>
            <person name="Rosenke R."/>
            <person name="Saturday G.A."/>
            <person name="Hoyt F.H."/>
            <person name="Bruno D.P."/>
            <person name="Ribeiro J.M.C."/>
            <person name="Hinnebusch J."/>
        </authorList>
    </citation>
    <scope>NUCLEOTIDE SEQUENCE</scope>
</reference>
<sequence length="83" mass="9753">MKQRHIVLVQVVLHVLLHQLALGKVQQKILQQSFLHRGHYRLVSTLLLLQIDVNRLVCQDKFEVLRNICELQAATQVKYQLLM</sequence>
<organism evidence="2">
    <name type="scientific">Xenopsylla cheopis</name>
    <name type="common">Oriental rat flea</name>
    <name type="synonym">Pulex cheopis</name>
    <dbReference type="NCBI Taxonomy" id="163159"/>
    <lineage>
        <taxon>Eukaryota</taxon>
        <taxon>Metazoa</taxon>
        <taxon>Ecdysozoa</taxon>
        <taxon>Arthropoda</taxon>
        <taxon>Hexapoda</taxon>
        <taxon>Insecta</taxon>
        <taxon>Pterygota</taxon>
        <taxon>Neoptera</taxon>
        <taxon>Endopterygota</taxon>
        <taxon>Siphonaptera</taxon>
        <taxon>Pulicidae</taxon>
        <taxon>Xenopsyllinae</taxon>
        <taxon>Xenopsylla</taxon>
    </lineage>
</organism>